<dbReference type="GO" id="GO:0006772">
    <property type="term" value="P:thiamine metabolic process"/>
    <property type="evidence" value="ECO:0007669"/>
    <property type="project" value="UniProtKB-UniRule"/>
</dbReference>
<dbReference type="EC" id="2.7.6.2" evidence="5"/>
<dbReference type="GO" id="GO:0004788">
    <property type="term" value="F:thiamine diphosphokinase activity"/>
    <property type="evidence" value="ECO:0007669"/>
    <property type="project" value="UniProtKB-UniRule"/>
</dbReference>
<dbReference type="EMBL" id="JAGYPJ010000001">
    <property type="protein sequence ID" value="MBS4198912.1"/>
    <property type="molecule type" value="Genomic_DNA"/>
</dbReference>
<dbReference type="NCBIfam" id="TIGR01378">
    <property type="entry name" value="thi_PPkinase"/>
    <property type="match status" value="1"/>
</dbReference>
<dbReference type="PANTHER" id="PTHR41299:SF1">
    <property type="entry name" value="THIAMINE PYROPHOSPHOKINASE"/>
    <property type="match status" value="1"/>
</dbReference>
<comment type="caution">
    <text evidence="7">The sequence shown here is derived from an EMBL/GenBank/DDBJ whole genome shotgun (WGS) entry which is preliminary data.</text>
</comment>
<dbReference type="GO" id="GO:0009229">
    <property type="term" value="P:thiamine diphosphate biosynthetic process"/>
    <property type="evidence" value="ECO:0007669"/>
    <property type="project" value="InterPro"/>
</dbReference>
<dbReference type="RefSeq" id="WP_213109632.1">
    <property type="nucleotide sequence ID" value="NZ_JAGYPJ010000001.1"/>
</dbReference>
<keyword evidence="4" id="KW-0067">ATP-binding</keyword>
<dbReference type="GO" id="GO:0005524">
    <property type="term" value="F:ATP binding"/>
    <property type="evidence" value="ECO:0007669"/>
    <property type="project" value="UniProtKB-KW"/>
</dbReference>
<dbReference type="GO" id="GO:0030975">
    <property type="term" value="F:thiamine binding"/>
    <property type="evidence" value="ECO:0007669"/>
    <property type="project" value="InterPro"/>
</dbReference>
<keyword evidence="1 7" id="KW-0808">Transferase</keyword>
<evidence type="ECO:0000313" key="7">
    <source>
        <dbReference type="EMBL" id="MBS4198912.1"/>
    </source>
</evidence>
<dbReference type="InterPro" id="IPR036371">
    <property type="entry name" value="TPK_B1-bd_sf"/>
</dbReference>
<protein>
    <recommendedName>
        <fullName evidence="5">Thiamine diphosphokinase</fullName>
        <ecNumber evidence="5">2.7.6.2</ecNumber>
    </recommendedName>
</protein>
<dbReference type="SUPFAM" id="SSF63862">
    <property type="entry name" value="Thiamin pyrophosphokinase, substrate-binding domain"/>
    <property type="match status" value="1"/>
</dbReference>
<keyword evidence="3" id="KW-0418">Kinase</keyword>
<keyword evidence="8" id="KW-1185">Reference proteome</keyword>
<accession>A0A942TLK7</accession>
<dbReference type="Gene3D" id="3.40.50.10240">
    <property type="entry name" value="Thiamin pyrophosphokinase, catalytic domain"/>
    <property type="match status" value="1"/>
</dbReference>
<dbReference type="InterPro" id="IPR007371">
    <property type="entry name" value="TPK_catalytic"/>
</dbReference>
<sequence length="219" mass="25352">MNEEKKIIHIVAGGPLELIPELTRFPNNIIWMGVDRGVYYLLKKGITPDYAVGDFDSVTDEEWSIIDKNIRDINKYKPEKDETDMELAMMWAVQQKPHMIKIYGATGGRLDHFMANALMLSRYQNQNPLIKIEMIDKQNSLSVYYPGHYRVENDNVKKYISFIPLTKEVVHLSLTGFKYPLINRTVEFGSSLCISNELIEQYGNFSFEKGILMMIRSTD</sequence>
<dbReference type="Pfam" id="PF04263">
    <property type="entry name" value="TPK_catalytic"/>
    <property type="match status" value="1"/>
</dbReference>
<dbReference type="SMART" id="SM00983">
    <property type="entry name" value="TPK_B1_binding"/>
    <property type="match status" value="1"/>
</dbReference>
<name>A0A942TLK7_9BACI</name>
<dbReference type="InterPro" id="IPR036759">
    <property type="entry name" value="TPK_catalytic_sf"/>
</dbReference>
<feature type="domain" description="Thiamin pyrophosphokinase thiamin-binding" evidence="6">
    <location>
        <begin position="147"/>
        <end position="213"/>
    </location>
</feature>
<evidence type="ECO:0000313" key="8">
    <source>
        <dbReference type="Proteomes" id="UP000682713"/>
    </source>
</evidence>
<dbReference type="CDD" id="cd07995">
    <property type="entry name" value="TPK"/>
    <property type="match status" value="1"/>
</dbReference>
<dbReference type="InterPro" id="IPR006282">
    <property type="entry name" value="Thi_PPkinase"/>
</dbReference>
<evidence type="ECO:0000256" key="5">
    <source>
        <dbReference type="NCBIfam" id="TIGR01378"/>
    </source>
</evidence>
<dbReference type="PANTHER" id="PTHR41299">
    <property type="entry name" value="THIAMINE PYROPHOSPHOKINASE"/>
    <property type="match status" value="1"/>
</dbReference>
<evidence type="ECO:0000256" key="4">
    <source>
        <dbReference type="ARBA" id="ARBA00022840"/>
    </source>
</evidence>
<proteinExistence type="predicted"/>
<dbReference type="AlphaFoldDB" id="A0A942TLK7"/>
<dbReference type="GO" id="GO:0016301">
    <property type="term" value="F:kinase activity"/>
    <property type="evidence" value="ECO:0007669"/>
    <property type="project" value="UniProtKB-KW"/>
</dbReference>
<dbReference type="InterPro" id="IPR053149">
    <property type="entry name" value="TPK"/>
</dbReference>
<evidence type="ECO:0000256" key="2">
    <source>
        <dbReference type="ARBA" id="ARBA00022741"/>
    </source>
</evidence>
<keyword evidence="2" id="KW-0547">Nucleotide-binding</keyword>
<dbReference type="InterPro" id="IPR007373">
    <property type="entry name" value="Thiamin_PyroPKinase_B1-bd"/>
</dbReference>
<evidence type="ECO:0000256" key="3">
    <source>
        <dbReference type="ARBA" id="ARBA00022777"/>
    </source>
</evidence>
<evidence type="ECO:0000256" key="1">
    <source>
        <dbReference type="ARBA" id="ARBA00022679"/>
    </source>
</evidence>
<gene>
    <name evidence="7" type="ORF">KHA93_04500</name>
</gene>
<reference evidence="7 8" key="1">
    <citation type="submission" date="2021-05" db="EMBL/GenBank/DDBJ databases">
        <title>Novel Bacillus species.</title>
        <authorList>
            <person name="Liu G."/>
        </authorList>
    </citation>
    <scope>NUCLEOTIDE SEQUENCE [LARGE SCALE GENOMIC DNA]</scope>
    <source>
        <strain evidence="7 8">FJAT-49732</strain>
    </source>
</reference>
<dbReference type="Proteomes" id="UP000682713">
    <property type="component" value="Unassembled WGS sequence"/>
</dbReference>
<dbReference type="SUPFAM" id="SSF63999">
    <property type="entry name" value="Thiamin pyrophosphokinase, catalytic domain"/>
    <property type="match status" value="1"/>
</dbReference>
<organism evidence="7 8">
    <name type="scientific">Lederbergia citrisecunda</name>
    <dbReference type="NCBI Taxonomy" id="2833583"/>
    <lineage>
        <taxon>Bacteria</taxon>
        <taxon>Bacillati</taxon>
        <taxon>Bacillota</taxon>
        <taxon>Bacilli</taxon>
        <taxon>Bacillales</taxon>
        <taxon>Bacillaceae</taxon>
        <taxon>Lederbergia</taxon>
    </lineage>
</organism>
<dbReference type="Pfam" id="PF04265">
    <property type="entry name" value="TPK_B1_binding"/>
    <property type="match status" value="1"/>
</dbReference>
<evidence type="ECO:0000259" key="6">
    <source>
        <dbReference type="SMART" id="SM00983"/>
    </source>
</evidence>